<dbReference type="EMBL" id="FQXV01000009">
    <property type="protein sequence ID" value="SHI13665.1"/>
    <property type="molecule type" value="Genomic_DNA"/>
</dbReference>
<dbReference type="Proteomes" id="UP000183995">
    <property type="component" value="Unassembled WGS sequence"/>
</dbReference>
<protein>
    <recommendedName>
        <fullName evidence="3">Ribbon-helix-helix protein, copG family</fullName>
    </recommendedName>
</protein>
<dbReference type="STRING" id="1123282.SAMN02745823_02717"/>
<evidence type="ECO:0000313" key="1">
    <source>
        <dbReference type="EMBL" id="SHI13665.1"/>
    </source>
</evidence>
<keyword evidence="2" id="KW-1185">Reference proteome</keyword>
<sequence>MSRTGRPTDDRKEDRLQFRLSEGDSNKLEYCCEVLGLTKAEVIRQGIDAMYIKAQKQK</sequence>
<organism evidence="1 2">
    <name type="scientific">Sporobacter termitidis DSM 10068</name>
    <dbReference type="NCBI Taxonomy" id="1123282"/>
    <lineage>
        <taxon>Bacteria</taxon>
        <taxon>Bacillati</taxon>
        <taxon>Bacillota</taxon>
        <taxon>Clostridia</taxon>
        <taxon>Eubacteriales</taxon>
        <taxon>Oscillospiraceae</taxon>
        <taxon>Sporobacter</taxon>
    </lineage>
</organism>
<gene>
    <name evidence="1" type="ORF">SAMN02745823_02717</name>
</gene>
<accession>A0A1M5YNJ1</accession>
<dbReference type="AlphaFoldDB" id="A0A1M5YNJ1"/>
<evidence type="ECO:0000313" key="2">
    <source>
        <dbReference type="Proteomes" id="UP000183995"/>
    </source>
</evidence>
<proteinExistence type="predicted"/>
<reference evidence="1 2" key="1">
    <citation type="submission" date="2016-11" db="EMBL/GenBank/DDBJ databases">
        <authorList>
            <person name="Jaros S."/>
            <person name="Januszkiewicz K."/>
            <person name="Wedrychowicz H."/>
        </authorList>
    </citation>
    <scope>NUCLEOTIDE SEQUENCE [LARGE SCALE GENOMIC DNA]</scope>
    <source>
        <strain evidence="1 2">DSM 10068</strain>
    </source>
</reference>
<evidence type="ECO:0008006" key="3">
    <source>
        <dbReference type="Google" id="ProtNLM"/>
    </source>
</evidence>
<name>A0A1M5YNJ1_9FIRM</name>